<keyword evidence="2" id="KW-1185">Reference proteome</keyword>
<organism evidence="1 2">
    <name type="scientific">Lacimicrobium alkaliphilum</name>
    <dbReference type="NCBI Taxonomy" id="1526571"/>
    <lineage>
        <taxon>Bacteria</taxon>
        <taxon>Pseudomonadati</taxon>
        <taxon>Pseudomonadota</taxon>
        <taxon>Gammaproteobacteria</taxon>
        <taxon>Alteromonadales</taxon>
        <taxon>Alteromonadaceae</taxon>
        <taxon>Lacimicrobium</taxon>
    </lineage>
</organism>
<dbReference type="AlphaFoldDB" id="A0A0U3B5S1"/>
<dbReference type="KEGG" id="lal:AT746_01115"/>
<evidence type="ECO:0000313" key="1">
    <source>
        <dbReference type="EMBL" id="ALS97013.1"/>
    </source>
</evidence>
<reference evidence="1 2" key="1">
    <citation type="submission" date="2015-12" db="EMBL/GenBank/DDBJ databases">
        <title>Complete genome of Lacimicrobium alkaliphilum KCTC 32984.</title>
        <authorList>
            <person name="Kim S.-G."/>
            <person name="Lee Y.-J."/>
        </authorList>
    </citation>
    <scope>NUCLEOTIDE SEQUENCE [LARGE SCALE GENOMIC DNA]</scope>
    <source>
        <strain evidence="1 2">YelD216</strain>
    </source>
</reference>
<evidence type="ECO:0000313" key="2">
    <source>
        <dbReference type="Proteomes" id="UP000068447"/>
    </source>
</evidence>
<dbReference type="SUPFAM" id="SSF53067">
    <property type="entry name" value="Actin-like ATPase domain"/>
    <property type="match status" value="1"/>
</dbReference>
<accession>A0A0U3B5S1</accession>
<name>A0A0U3B5S1_9ALTE</name>
<dbReference type="Proteomes" id="UP000068447">
    <property type="component" value="Chromosome"/>
</dbReference>
<sequence length="307" mass="34818">MAFWEKITNRFAKSSAFFAVGIEFGQQALLISVITRQQNRLQWLLQQRLGIDNWQQSLAKWVKQHHAADTPCHVVFSTNRYQLMQVDRPAVEEQELVQALRWSAKELLSSNEEMAVDYFDLPAQPTGSNKVNLVAVPMTLVKEVSEGIIHADLDLQSIGIEELSQCDLLEPTDQAQITLLQEPGEEVCLSIIRQQKLYFSRRLKGYEQLSTYGLEQIQQGIAETLSLEIQRSMDYFESQLRQAPAKQLLICIDTPFLDELSQTLGQMLMLETHLLETNIDKAEGLRISPDTITSLSAALRQRNGAVA</sequence>
<evidence type="ECO:0008006" key="3">
    <source>
        <dbReference type="Google" id="ProtNLM"/>
    </source>
</evidence>
<dbReference type="RefSeq" id="WP_062475245.1">
    <property type="nucleotide sequence ID" value="NZ_CP013650.1"/>
</dbReference>
<proteinExistence type="predicted"/>
<dbReference type="Gene3D" id="3.30.420.40">
    <property type="match status" value="2"/>
</dbReference>
<dbReference type="EMBL" id="CP013650">
    <property type="protein sequence ID" value="ALS97013.1"/>
    <property type="molecule type" value="Genomic_DNA"/>
</dbReference>
<protein>
    <recommendedName>
        <fullName evidence="3">MSHA biogenesis protein MshI</fullName>
    </recommendedName>
</protein>
<dbReference type="STRING" id="1526571.AT746_01115"/>
<dbReference type="OrthoDB" id="5296002at2"/>
<dbReference type="InterPro" id="IPR043129">
    <property type="entry name" value="ATPase_NBD"/>
</dbReference>
<gene>
    <name evidence="1" type="ORF">AT746_01115</name>
</gene>
<dbReference type="Gene3D" id="3.30.1490.300">
    <property type="match status" value="1"/>
</dbReference>